<organism evidence="1 2">
    <name type="scientific">Cytobacillus solani</name>
    <dbReference type="NCBI Taxonomy" id="1637975"/>
    <lineage>
        <taxon>Bacteria</taxon>
        <taxon>Bacillati</taxon>
        <taxon>Bacillota</taxon>
        <taxon>Bacilli</taxon>
        <taxon>Bacillales</taxon>
        <taxon>Bacillaceae</taxon>
        <taxon>Cytobacillus</taxon>
    </lineage>
</organism>
<keyword evidence="2" id="KW-1185">Reference proteome</keyword>
<dbReference type="Proteomes" id="UP000050996">
    <property type="component" value="Unassembled WGS sequence"/>
</dbReference>
<dbReference type="Gene3D" id="3.40.50.300">
    <property type="entry name" value="P-loop containing nucleotide triphosphate hydrolases"/>
    <property type="match status" value="1"/>
</dbReference>
<dbReference type="SUPFAM" id="SSF52540">
    <property type="entry name" value="P-loop containing nucleoside triphosphate hydrolases"/>
    <property type="match status" value="1"/>
</dbReference>
<dbReference type="EMBL" id="LJIX01000006">
    <property type="protein sequence ID" value="KQL18815.1"/>
    <property type="molecule type" value="Genomic_DNA"/>
</dbReference>
<name>A0A0Q3VH69_9BACI</name>
<keyword evidence="1" id="KW-0347">Helicase</keyword>
<keyword evidence="1" id="KW-0547">Nucleotide-binding</keyword>
<dbReference type="GO" id="GO:0004386">
    <property type="term" value="F:helicase activity"/>
    <property type="evidence" value="ECO:0007669"/>
    <property type="project" value="UniProtKB-KW"/>
</dbReference>
<gene>
    <name evidence="1" type="ORF">AN957_09685</name>
</gene>
<accession>A0A0Q3VH69</accession>
<evidence type="ECO:0000313" key="1">
    <source>
        <dbReference type="EMBL" id="KQL18815.1"/>
    </source>
</evidence>
<protein>
    <submittedName>
        <fullName evidence="1">DNA helicase</fullName>
    </submittedName>
</protein>
<comment type="caution">
    <text evidence="1">The sequence shown here is derived from an EMBL/GenBank/DDBJ whole genome shotgun (WGS) entry which is preliminary data.</text>
</comment>
<evidence type="ECO:0000313" key="2">
    <source>
        <dbReference type="Proteomes" id="UP000050996"/>
    </source>
</evidence>
<proteinExistence type="predicted"/>
<sequence length="446" mass="49525">MHYPNLLFSKIVDENNPQALARFNVTEGDMPTDGERQIYRFITDYAERNRGQAPSYATLTAECPAFDYQPQVGDSYEFLAREIKKHSAQVQFAKYVNEELGKKFETDGHADIFSFLDGLISDINSIKLRTSVLSKIGTDVKHDGDKFLAEYERRKAGESFRIWQSKFSAIGEYVSSNLYTVYGESGRGKSVITLEDAIYAAMQGANVLIWAMEMGWFELLVRIYVSISGDEGITQAKINGINLNAGFESRDVRLGKLSEEFESAFKQFIATMNERIAGNITVRAVDDEDFSNRSLKALESDILATKADFVVVDPFYYLHYEKNTSKTTGGDAANTSMKLRALAGRTSTVIVAITQADVKKGESDDEGNRELKLPDRDDVKKTTQLMEDAYLLIGVDTDYKQGRGLVGVNKGRDGGEGDSVEILYIPQVGIVKQPESGAAVAGQFGF</sequence>
<dbReference type="AlphaFoldDB" id="A0A0Q3VH69"/>
<dbReference type="InterPro" id="IPR027417">
    <property type="entry name" value="P-loop_NTPase"/>
</dbReference>
<dbReference type="PATRIC" id="fig|1637975.4.peg.1713"/>
<dbReference type="STRING" id="1637975.AN957_09685"/>
<keyword evidence="1" id="KW-0067">ATP-binding</keyword>
<reference evidence="1 2" key="1">
    <citation type="submission" date="2015-09" db="EMBL/GenBank/DDBJ databases">
        <title>Genome sequencing project for genomic taxonomy and phylogenomics of Bacillus-like bacteria.</title>
        <authorList>
            <person name="Liu B."/>
            <person name="Wang J."/>
            <person name="Zhu Y."/>
            <person name="Liu G."/>
            <person name="Chen Q."/>
            <person name="Chen Z."/>
            <person name="Lan J."/>
            <person name="Che J."/>
            <person name="Ge C."/>
            <person name="Shi H."/>
            <person name="Pan Z."/>
            <person name="Liu X."/>
        </authorList>
    </citation>
    <scope>NUCLEOTIDE SEQUENCE [LARGE SCALE GENOMIC DNA]</scope>
    <source>
        <strain evidence="1 2">FJAT-18043</strain>
    </source>
</reference>
<keyword evidence="1" id="KW-0378">Hydrolase</keyword>
<dbReference type="RefSeq" id="WP_056683741.1">
    <property type="nucleotide sequence ID" value="NZ_LJIX01000006.1"/>
</dbReference>